<dbReference type="EMBL" id="CARXXK010001324">
    <property type="protein sequence ID" value="CAI6375403.1"/>
    <property type="molecule type" value="Genomic_DNA"/>
</dbReference>
<reference evidence="1 2" key="1">
    <citation type="submission" date="2023-01" db="EMBL/GenBank/DDBJ databases">
        <authorList>
            <person name="Whitehead M."/>
        </authorList>
    </citation>
    <scope>NUCLEOTIDE SEQUENCE [LARGE SCALE GENOMIC DNA]</scope>
</reference>
<accession>A0AAV0Y4R1</accession>
<evidence type="ECO:0000313" key="1">
    <source>
        <dbReference type="EMBL" id="CAI6375403.1"/>
    </source>
</evidence>
<dbReference type="AlphaFoldDB" id="A0AAV0Y4R1"/>
<protein>
    <submittedName>
        <fullName evidence="1">Uncharacterized protein</fullName>
    </submittedName>
</protein>
<proteinExistence type="predicted"/>
<keyword evidence="2" id="KW-1185">Reference proteome</keyword>
<gene>
    <name evidence="1" type="ORF">MEUPH1_LOCUS28912</name>
</gene>
<dbReference type="Proteomes" id="UP001160148">
    <property type="component" value="Unassembled WGS sequence"/>
</dbReference>
<name>A0AAV0Y4R1_9HEMI</name>
<evidence type="ECO:0000313" key="2">
    <source>
        <dbReference type="Proteomes" id="UP001160148"/>
    </source>
</evidence>
<comment type="caution">
    <text evidence="1">The sequence shown here is derived from an EMBL/GenBank/DDBJ whole genome shotgun (WGS) entry which is preliminary data.</text>
</comment>
<sequence>MAFLQSLKSQLNSVNLSISELAKDVSYPVRTMKNVDTKFGTSVSCVLIDVANTQTINIFLPKAIKMTDEEISEYNLGSVPGVSLIYRGLNKRSFIIDFE</sequence>
<organism evidence="1 2">
    <name type="scientific">Macrosiphum euphorbiae</name>
    <name type="common">potato aphid</name>
    <dbReference type="NCBI Taxonomy" id="13131"/>
    <lineage>
        <taxon>Eukaryota</taxon>
        <taxon>Metazoa</taxon>
        <taxon>Ecdysozoa</taxon>
        <taxon>Arthropoda</taxon>
        <taxon>Hexapoda</taxon>
        <taxon>Insecta</taxon>
        <taxon>Pterygota</taxon>
        <taxon>Neoptera</taxon>
        <taxon>Paraneoptera</taxon>
        <taxon>Hemiptera</taxon>
        <taxon>Sternorrhyncha</taxon>
        <taxon>Aphidomorpha</taxon>
        <taxon>Aphidoidea</taxon>
        <taxon>Aphididae</taxon>
        <taxon>Macrosiphini</taxon>
        <taxon>Macrosiphum</taxon>
    </lineage>
</organism>